<dbReference type="Proteomes" id="UP000078354">
    <property type="component" value="Chromosome"/>
</dbReference>
<name>A0A191Z089_9PSED</name>
<dbReference type="OrthoDB" id="7041715at2"/>
<gene>
    <name evidence="1" type="ORF">PMA3_25990</name>
</gene>
<evidence type="ECO:0000313" key="2">
    <source>
        <dbReference type="Proteomes" id="UP000078354"/>
    </source>
</evidence>
<keyword evidence="2" id="KW-1185">Reference proteome</keyword>
<dbReference type="AlphaFoldDB" id="A0A191Z089"/>
<protein>
    <submittedName>
        <fullName evidence="1">Uncharacterized protein</fullName>
    </submittedName>
</protein>
<dbReference type="EMBL" id="CP014870">
    <property type="protein sequence ID" value="ANJ58429.1"/>
    <property type="molecule type" value="Genomic_DNA"/>
</dbReference>
<organism evidence="1 2">
    <name type="scientific">Pseudomonas silesiensis</name>
    <dbReference type="NCBI Taxonomy" id="1853130"/>
    <lineage>
        <taxon>Bacteria</taxon>
        <taxon>Pseudomonadati</taxon>
        <taxon>Pseudomonadota</taxon>
        <taxon>Gammaproteobacteria</taxon>
        <taxon>Pseudomonadales</taxon>
        <taxon>Pseudomonadaceae</taxon>
        <taxon>Pseudomonas</taxon>
    </lineage>
</organism>
<reference evidence="1 2" key="1">
    <citation type="journal article" date="2018" name="Syst. Appl. Microbiol.">
        <title>Pseudomonas silesiensis sp. nov. strain A3T isolated from a biological pesticide sewage treatment plant and analysis of the complete genome sequence.</title>
        <authorList>
            <person name="Kaminski M.A."/>
            <person name="Furmanczyk E.M."/>
            <person name="Sobczak A."/>
            <person name="Dziembowski A."/>
            <person name="Lipinski L."/>
        </authorList>
    </citation>
    <scope>NUCLEOTIDE SEQUENCE [LARGE SCALE GENOMIC DNA]</scope>
    <source>
        <strain evidence="1 2">A3</strain>
    </source>
</reference>
<dbReference type="KEGG" id="psil:PMA3_25990"/>
<sequence>MDNFKYFALMYLNDWHYWDKPLSERIFSINKDDSLYAFHRAAKYYKVTRNFPIDEAEARLQGALDLVKLGSGKLTEGNVCERVNQLALAFKRRYGKNAISAASKFLWLRYKSPVVIFDSRAKKWLDWNGYKVPANDYEGYRRQWLAAFSDHRLQIDEACLSLVKVHEFSMAFENSAEEIASVTASHWFKERVFDKYLWFNAEN</sequence>
<dbReference type="RefSeq" id="WP_064679866.1">
    <property type="nucleotide sequence ID" value="NZ_CP014870.1"/>
</dbReference>
<proteinExistence type="predicted"/>
<evidence type="ECO:0000313" key="1">
    <source>
        <dbReference type="EMBL" id="ANJ58429.1"/>
    </source>
</evidence>
<accession>A0A191Z089</accession>